<protein>
    <submittedName>
        <fullName evidence="1">Uncharacterized protein</fullName>
    </submittedName>
</protein>
<comment type="caution">
    <text evidence="1">The sequence shown here is derived from an EMBL/GenBank/DDBJ whole genome shotgun (WGS) entry which is preliminary data.</text>
</comment>
<keyword evidence="2" id="KW-1185">Reference proteome</keyword>
<evidence type="ECO:0000313" key="2">
    <source>
        <dbReference type="Proteomes" id="UP001610563"/>
    </source>
</evidence>
<proteinExistence type="predicted"/>
<organism evidence="1 2">
    <name type="scientific">Aspergillus keveii</name>
    <dbReference type="NCBI Taxonomy" id="714993"/>
    <lineage>
        <taxon>Eukaryota</taxon>
        <taxon>Fungi</taxon>
        <taxon>Dikarya</taxon>
        <taxon>Ascomycota</taxon>
        <taxon>Pezizomycotina</taxon>
        <taxon>Eurotiomycetes</taxon>
        <taxon>Eurotiomycetidae</taxon>
        <taxon>Eurotiales</taxon>
        <taxon>Aspergillaceae</taxon>
        <taxon>Aspergillus</taxon>
        <taxon>Aspergillus subgen. Nidulantes</taxon>
    </lineage>
</organism>
<gene>
    <name evidence="1" type="ORF">BJX66DRAFT_295361</name>
</gene>
<sequence length="128" mass="13792">MTSTALASPLSQNDLEARDIPESVFLVNCAGGQSFMEYFPAGPNPHGAPPPQDLCNLGRIVHWEGETHSCRFPTGVTFTSHIVSYAASKAVGEYAGFGNNGSPWTCYRGSQRNLLGQGCINVYYCNKS</sequence>
<accession>A0ABR4GIA5</accession>
<dbReference type="Proteomes" id="UP001610563">
    <property type="component" value="Unassembled WGS sequence"/>
</dbReference>
<reference evidence="1 2" key="1">
    <citation type="submission" date="2024-07" db="EMBL/GenBank/DDBJ databases">
        <title>Section-level genome sequencing and comparative genomics of Aspergillus sections Usti and Cavernicolus.</title>
        <authorList>
            <consortium name="Lawrence Berkeley National Laboratory"/>
            <person name="Nybo J.L."/>
            <person name="Vesth T.C."/>
            <person name="Theobald S."/>
            <person name="Frisvad J.C."/>
            <person name="Larsen T.O."/>
            <person name="Kjaerboelling I."/>
            <person name="Rothschild-Mancinelli K."/>
            <person name="Lyhne E.K."/>
            <person name="Kogle M.E."/>
            <person name="Barry K."/>
            <person name="Clum A."/>
            <person name="Na H."/>
            <person name="Ledsgaard L."/>
            <person name="Lin J."/>
            <person name="Lipzen A."/>
            <person name="Kuo A."/>
            <person name="Riley R."/>
            <person name="Mondo S."/>
            <person name="Labutti K."/>
            <person name="Haridas S."/>
            <person name="Pangalinan J."/>
            <person name="Salamov A.A."/>
            <person name="Simmons B.A."/>
            <person name="Magnuson J.K."/>
            <person name="Chen J."/>
            <person name="Drula E."/>
            <person name="Henrissat B."/>
            <person name="Wiebenga A."/>
            <person name="Lubbers R.J."/>
            <person name="Gomes A.C."/>
            <person name="Makela M.R."/>
            <person name="Stajich J."/>
            <person name="Grigoriev I.V."/>
            <person name="Mortensen U.H."/>
            <person name="De Vries R.P."/>
            <person name="Baker S.E."/>
            <person name="Andersen M.R."/>
        </authorList>
    </citation>
    <scope>NUCLEOTIDE SEQUENCE [LARGE SCALE GENOMIC DNA]</scope>
    <source>
        <strain evidence="1 2">CBS 209.92</strain>
    </source>
</reference>
<evidence type="ECO:0000313" key="1">
    <source>
        <dbReference type="EMBL" id="KAL2798661.1"/>
    </source>
</evidence>
<name>A0ABR4GIA5_9EURO</name>
<dbReference type="EMBL" id="JBFTWV010000012">
    <property type="protein sequence ID" value="KAL2798661.1"/>
    <property type="molecule type" value="Genomic_DNA"/>
</dbReference>